<dbReference type="Gene3D" id="1.10.630.10">
    <property type="entry name" value="Cytochrome P450"/>
    <property type="match status" value="1"/>
</dbReference>
<evidence type="ECO:0000313" key="1">
    <source>
        <dbReference type="EMBL" id="KAK8478070.1"/>
    </source>
</evidence>
<dbReference type="InterPro" id="IPR001128">
    <property type="entry name" value="Cyt_P450"/>
</dbReference>
<dbReference type="PRINTS" id="PR00385">
    <property type="entry name" value="P450"/>
</dbReference>
<dbReference type="SUPFAM" id="SSF48264">
    <property type="entry name" value="Cytochrome P450"/>
    <property type="match status" value="1"/>
</dbReference>
<dbReference type="CDD" id="cd11072">
    <property type="entry name" value="CYP71-like"/>
    <property type="match status" value="1"/>
</dbReference>
<dbReference type="PRINTS" id="PR00463">
    <property type="entry name" value="EP450I"/>
</dbReference>
<organism evidence="1 2">
    <name type="scientific">Hibiscus sabdariffa</name>
    <name type="common">roselle</name>
    <dbReference type="NCBI Taxonomy" id="183260"/>
    <lineage>
        <taxon>Eukaryota</taxon>
        <taxon>Viridiplantae</taxon>
        <taxon>Streptophyta</taxon>
        <taxon>Embryophyta</taxon>
        <taxon>Tracheophyta</taxon>
        <taxon>Spermatophyta</taxon>
        <taxon>Magnoliopsida</taxon>
        <taxon>eudicotyledons</taxon>
        <taxon>Gunneridae</taxon>
        <taxon>Pentapetalae</taxon>
        <taxon>rosids</taxon>
        <taxon>malvids</taxon>
        <taxon>Malvales</taxon>
        <taxon>Malvaceae</taxon>
        <taxon>Malvoideae</taxon>
        <taxon>Hibiscus</taxon>
    </lineage>
</organism>
<sequence length="520" mass="59094">MSALRTMEPLPMALLFVILPFLFLLRLVYQFRRKPYPPGPKGLPIIGNMLMMDRLTHRGLAKLAHRYGGIFHLKMGYLHMVAISNPEMARQVLQFHDNIFSNRPATIAISYLTYGRADMAFAHYGPFWRQMRKLCVVKLFSRKRAESWESVRDEVENLVRAVLANDGKAINVGELIFNLTKNITYRAAFGSSSQEGQAEFIKILQEFSKLFGAFNIADFIPWLGWVDPQGLNARLEKARFALDKFIDAIIDDHIQKRKRYVNACDGDGGGSDDDDTNMVDELLAFYSEEAKANESDDVNSIRLTRDNIKAIIMDVMFGGTETVASAIEWALSELMRSPKDMTRVQWELAEVVGLDRRMEESDLDKLPYLKCCVKETLRLHPPIPLLHHETAEETVVAGYRIPAKSRVMINAWAIGRDRDSWEDPESFKPSRFVKEGMPDFKGGDFEFIPFGSGRRSCPGMQLGLYAVELGVGQLLHCFTWELGDGMKPTELDMSDEFGLTAPRATRLYAVPKNRLLCPLF</sequence>
<dbReference type="Pfam" id="PF00067">
    <property type="entry name" value="p450"/>
    <property type="match status" value="1"/>
</dbReference>
<dbReference type="InterPro" id="IPR053062">
    <property type="entry name" value="CYP450_84A"/>
</dbReference>
<dbReference type="PANTHER" id="PTHR47945">
    <property type="entry name" value="CYTOCHROME P450 84A1-RELATED"/>
    <property type="match status" value="1"/>
</dbReference>
<comment type="caution">
    <text evidence="1">The sequence shown here is derived from an EMBL/GenBank/DDBJ whole genome shotgun (WGS) entry which is preliminary data.</text>
</comment>
<protein>
    <submittedName>
        <fullName evidence="1">Uncharacterized protein</fullName>
    </submittedName>
</protein>
<reference evidence="1 2" key="1">
    <citation type="journal article" date="2024" name="G3 (Bethesda)">
        <title>Genome assembly of Hibiscus sabdariffa L. provides insights into metabolisms of medicinal natural products.</title>
        <authorList>
            <person name="Kim T."/>
        </authorList>
    </citation>
    <scope>NUCLEOTIDE SEQUENCE [LARGE SCALE GENOMIC DNA]</scope>
    <source>
        <strain evidence="1">TK-2024</strain>
        <tissue evidence="1">Old leaves</tissue>
    </source>
</reference>
<name>A0ABR1ZDH3_9ROSI</name>
<accession>A0ABR1ZDH3</accession>
<proteinExistence type="predicted"/>
<gene>
    <name evidence="1" type="ORF">V6N11_061883</name>
</gene>
<dbReference type="InterPro" id="IPR036396">
    <property type="entry name" value="Cyt_P450_sf"/>
</dbReference>
<dbReference type="EMBL" id="JBBPBN010001512">
    <property type="protein sequence ID" value="KAK8478070.1"/>
    <property type="molecule type" value="Genomic_DNA"/>
</dbReference>
<dbReference type="InterPro" id="IPR002401">
    <property type="entry name" value="Cyt_P450_E_grp-I"/>
</dbReference>
<dbReference type="Proteomes" id="UP001396334">
    <property type="component" value="Unassembled WGS sequence"/>
</dbReference>
<dbReference type="PROSITE" id="PS00086">
    <property type="entry name" value="CYTOCHROME_P450"/>
    <property type="match status" value="1"/>
</dbReference>
<evidence type="ECO:0000313" key="2">
    <source>
        <dbReference type="Proteomes" id="UP001396334"/>
    </source>
</evidence>
<dbReference type="PANTHER" id="PTHR47945:SF5">
    <property type="entry name" value="CYTOCHROME P450 84A1-RELATED"/>
    <property type="match status" value="1"/>
</dbReference>
<dbReference type="InterPro" id="IPR017972">
    <property type="entry name" value="Cyt_P450_CS"/>
</dbReference>
<keyword evidence="2" id="KW-1185">Reference proteome</keyword>